<dbReference type="NCBIfam" id="TIGR00762">
    <property type="entry name" value="DegV"/>
    <property type="match status" value="1"/>
</dbReference>
<keyword evidence="4" id="KW-1185">Reference proteome</keyword>
<organism evidence="3 4">
    <name type="scientific">Streptococcus moroccensis</name>
    <dbReference type="NCBI Taxonomy" id="1451356"/>
    <lineage>
        <taxon>Bacteria</taxon>
        <taxon>Bacillati</taxon>
        <taxon>Bacillota</taxon>
        <taxon>Bacilli</taxon>
        <taxon>Lactobacillales</taxon>
        <taxon>Streptococcaceae</taxon>
        <taxon>Streptococcus</taxon>
    </lineage>
</organism>
<sequence>MIFQILTDSTADLATQWLTEHQVDVLGLTVQLDGVHYETVGPDQLTSPVLLEKMAAGSQPTTSQINVGQFEAYFTEKAQSGIAVLYVAFSSALSGTYQSAVMARDMVLDDYPGATITIVDTLAASAGEGYLVMEAARLRDAGLSLEETCDKIADLASRLKTHFLVDDLNHLMRGGRISKASAFIGGLVNIKPIISIQRDGKLESVAKVRGRKKAMTEFIQLALQDIAEPVAIVAYADDIETAESIKERLLTEPSIEEVHLFPLGPIIAAHVGPGTQAIFTIGKQMR</sequence>
<dbReference type="RefSeq" id="WP_307121629.1">
    <property type="nucleotide sequence ID" value="NZ_JAUSTM010000007.1"/>
</dbReference>
<proteinExistence type="predicted"/>
<dbReference type="InterPro" id="IPR050270">
    <property type="entry name" value="DegV_domain_contain"/>
</dbReference>
<dbReference type="PANTHER" id="PTHR33434:SF3">
    <property type="entry name" value="DEGV DOMAIN-CONTAINING PROTEIN YITS"/>
    <property type="match status" value="1"/>
</dbReference>
<comment type="caution">
    <text evidence="3">The sequence shown here is derived from an EMBL/GenBank/DDBJ whole genome shotgun (WGS) entry which is preliminary data.</text>
</comment>
<comment type="function">
    <text evidence="1">May bind long-chain fatty acids, such as palmitate, and may play a role in lipid transport or fatty acid metabolism.</text>
</comment>
<evidence type="ECO:0000256" key="1">
    <source>
        <dbReference type="ARBA" id="ARBA00003238"/>
    </source>
</evidence>
<dbReference type="Gene3D" id="2.20.28.50">
    <property type="entry name" value="degv family protein"/>
    <property type="match status" value="1"/>
</dbReference>
<keyword evidence="2" id="KW-0446">Lipid-binding</keyword>
<dbReference type="SUPFAM" id="SSF82549">
    <property type="entry name" value="DAK1/DegV-like"/>
    <property type="match status" value="1"/>
</dbReference>
<dbReference type="Gene3D" id="3.30.1180.10">
    <property type="match status" value="1"/>
</dbReference>
<dbReference type="PROSITE" id="PS51482">
    <property type="entry name" value="DEGV"/>
    <property type="match status" value="1"/>
</dbReference>
<name>A0ABT9YR08_9STRE</name>
<dbReference type="EMBL" id="JAUSTM010000007">
    <property type="protein sequence ID" value="MDQ0222429.1"/>
    <property type="molecule type" value="Genomic_DNA"/>
</dbReference>
<accession>A0ABT9YR08</accession>
<dbReference type="InterPro" id="IPR003797">
    <property type="entry name" value="DegV"/>
</dbReference>
<protein>
    <submittedName>
        <fullName evidence="3">DegV family protein with EDD domain</fullName>
    </submittedName>
</protein>
<evidence type="ECO:0000313" key="4">
    <source>
        <dbReference type="Proteomes" id="UP001223079"/>
    </source>
</evidence>
<dbReference type="Pfam" id="PF02645">
    <property type="entry name" value="DegV"/>
    <property type="match status" value="1"/>
</dbReference>
<dbReference type="InterPro" id="IPR043168">
    <property type="entry name" value="DegV_C"/>
</dbReference>
<dbReference type="Gene3D" id="3.40.50.10440">
    <property type="entry name" value="Dihydroxyacetone kinase, domain 1"/>
    <property type="match status" value="1"/>
</dbReference>
<reference evidence="3 4" key="1">
    <citation type="submission" date="2023-07" db="EMBL/GenBank/DDBJ databases">
        <title>Genomic Encyclopedia of Type Strains, Phase IV (KMG-IV): sequencing the most valuable type-strain genomes for metagenomic binning, comparative biology and taxonomic classification.</title>
        <authorList>
            <person name="Goeker M."/>
        </authorList>
    </citation>
    <scope>NUCLEOTIDE SEQUENCE [LARGE SCALE GENOMIC DNA]</scope>
    <source>
        <strain evidence="3 4">DSM 105143</strain>
    </source>
</reference>
<evidence type="ECO:0000256" key="2">
    <source>
        <dbReference type="ARBA" id="ARBA00023121"/>
    </source>
</evidence>
<evidence type="ECO:0000313" key="3">
    <source>
        <dbReference type="EMBL" id="MDQ0222429.1"/>
    </source>
</evidence>
<dbReference type="PANTHER" id="PTHR33434">
    <property type="entry name" value="DEGV DOMAIN-CONTAINING PROTEIN DR_1986-RELATED"/>
    <property type="match status" value="1"/>
</dbReference>
<dbReference type="Proteomes" id="UP001223079">
    <property type="component" value="Unassembled WGS sequence"/>
</dbReference>
<gene>
    <name evidence="3" type="ORF">J2S23_000981</name>
</gene>